<dbReference type="EMBL" id="KV453842">
    <property type="protein sequence ID" value="ODV90457.1"/>
    <property type="molecule type" value="Genomic_DNA"/>
</dbReference>
<comment type="subcellular location">
    <subcellularLocation>
        <location evidence="1">Peroxisome</location>
    </subcellularLocation>
</comment>
<keyword evidence="5" id="KW-0413">Isomerase</keyword>
<comment type="similarity">
    <text evidence="3">Belongs to the enoyl-CoA hydratase/isomerase family.</text>
</comment>
<keyword evidence="4" id="KW-0576">Peroxisome</keyword>
<dbReference type="InterPro" id="IPR051053">
    <property type="entry name" value="ECH/Chromodomain_protein"/>
</dbReference>
<dbReference type="InterPro" id="IPR001753">
    <property type="entry name" value="Enoyl-CoA_hydra/iso"/>
</dbReference>
<dbReference type="GO" id="GO:0006635">
    <property type="term" value="P:fatty acid beta-oxidation"/>
    <property type="evidence" value="ECO:0007669"/>
    <property type="project" value="TreeGrafter"/>
</dbReference>
<dbReference type="Proteomes" id="UP000095023">
    <property type="component" value="Unassembled WGS sequence"/>
</dbReference>
<dbReference type="GO" id="GO:0005782">
    <property type="term" value="C:peroxisomal matrix"/>
    <property type="evidence" value="ECO:0007669"/>
    <property type="project" value="TreeGrafter"/>
</dbReference>
<dbReference type="AlphaFoldDB" id="A0A1E4TFH8"/>
<evidence type="ECO:0000313" key="6">
    <source>
        <dbReference type="EMBL" id="ODV90457.1"/>
    </source>
</evidence>
<evidence type="ECO:0000256" key="2">
    <source>
        <dbReference type="ARBA" id="ARBA00005005"/>
    </source>
</evidence>
<dbReference type="PANTHER" id="PTHR43684">
    <property type="match status" value="1"/>
</dbReference>
<evidence type="ECO:0000256" key="4">
    <source>
        <dbReference type="ARBA" id="ARBA00023140"/>
    </source>
</evidence>
<keyword evidence="7" id="KW-1185">Reference proteome</keyword>
<dbReference type="Pfam" id="PF00378">
    <property type="entry name" value="ECH_1"/>
    <property type="match status" value="1"/>
</dbReference>
<dbReference type="OrthoDB" id="2018133at2759"/>
<dbReference type="FunFam" id="3.90.226.10:FF:000048">
    <property type="entry name" value="3,2-trans-enoyl-CoA isomerase"/>
    <property type="match status" value="1"/>
</dbReference>
<name>A0A1E4TFH8_9ASCO</name>
<dbReference type="CDD" id="cd06558">
    <property type="entry name" value="crotonase-like"/>
    <property type="match status" value="1"/>
</dbReference>
<comment type="pathway">
    <text evidence="2">Lipid metabolism; fatty acid beta-oxidation.</text>
</comment>
<proteinExistence type="inferred from homology"/>
<reference evidence="7" key="1">
    <citation type="submission" date="2016-02" db="EMBL/GenBank/DDBJ databases">
        <title>Comparative genomics of biotechnologically important yeasts.</title>
        <authorList>
            <consortium name="DOE Joint Genome Institute"/>
            <person name="Riley R."/>
            <person name="Haridas S."/>
            <person name="Wolfe K.H."/>
            <person name="Lopes M.R."/>
            <person name="Hittinger C.T."/>
            <person name="Goker M."/>
            <person name="Salamov A."/>
            <person name="Wisecaver J."/>
            <person name="Long T.M."/>
            <person name="Aerts A.L."/>
            <person name="Barry K."/>
            <person name="Choi C."/>
            <person name="Clum A."/>
            <person name="Coughlan A.Y."/>
            <person name="Deshpande S."/>
            <person name="Douglass A.P."/>
            <person name="Hanson S.J."/>
            <person name="Klenk H.-P."/>
            <person name="Labutti K."/>
            <person name="Lapidus A."/>
            <person name="Lindquist E."/>
            <person name="Lipzen A."/>
            <person name="Meier-Kolthoff J.P."/>
            <person name="Ohm R.A."/>
            <person name="Otillar R.P."/>
            <person name="Pangilinan J."/>
            <person name="Peng Y."/>
            <person name="Rokas A."/>
            <person name="Rosa C.A."/>
            <person name="Scheuner C."/>
            <person name="Sibirny A.A."/>
            <person name="Slot J.C."/>
            <person name="Stielow J.B."/>
            <person name="Sun H."/>
            <person name="Kurtzman C.P."/>
            <person name="Blackwell M."/>
            <person name="Jeffries T.W."/>
            <person name="Grigoriev I.V."/>
        </authorList>
    </citation>
    <scope>NUCLEOTIDE SEQUENCE [LARGE SCALE GENOMIC DNA]</scope>
    <source>
        <strain evidence="7">NRRL Y-17796</strain>
    </source>
</reference>
<gene>
    <name evidence="6" type="ORF">CANCADRAFT_106749</name>
</gene>
<evidence type="ECO:0000256" key="1">
    <source>
        <dbReference type="ARBA" id="ARBA00004275"/>
    </source>
</evidence>
<accession>A0A1E4TFH8</accession>
<organism evidence="6 7">
    <name type="scientific">Tortispora caseinolytica NRRL Y-17796</name>
    <dbReference type="NCBI Taxonomy" id="767744"/>
    <lineage>
        <taxon>Eukaryota</taxon>
        <taxon>Fungi</taxon>
        <taxon>Dikarya</taxon>
        <taxon>Ascomycota</taxon>
        <taxon>Saccharomycotina</taxon>
        <taxon>Trigonopsidomycetes</taxon>
        <taxon>Trigonopsidales</taxon>
        <taxon>Trigonopsidaceae</taxon>
        <taxon>Tortispora</taxon>
    </lineage>
</organism>
<evidence type="ECO:0000313" key="7">
    <source>
        <dbReference type="Proteomes" id="UP000095023"/>
    </source>
</evidence>
<dbReference type="GO" id="GO:0004165">
    <property type="term" value="F:delta(3)-delta(2)-enoyl-CoA isomerase activity"/>
    <property type="evidence" value="ECO:0007669"/>
    <property type="project" value="UniProtKB-ARBA"/>
</dbReference>
<dbReference type="Gene3D" id="3.90.226.10">
    <property type="entry name" value="2-enoyl-CoA Hydratase, Chain A, domain 1"/>
    <property type="match status" value="1"/>
</dbReference>
<evidence type="ECO:0000256" key="3">
    <source>
        <dbReference type="ARBA" id="ARBA00005254"/>
    </source>
</evidence>
<dbReference type="PANTHER" id="PTHR43684:SF1">
    <property type="entry name" value="ENOYL-COA DELTA ISOMERASE 2"/>
    <property type="match status" value="1"/>
</dbReference>
<sequence>MFTERDNVKYERRGRYGIVTITRPKVLNALDKVGYLDLNEALMEAANDPNTIGTILTGQGKYFSAGANVTATASRGGDDNSVERRQNLKNFVSNNVEIARTFYTHPKMLVAALNGPAVGLSAALLAHCDLLYAVPNSFLLLPFANLGLVTEGTSSQALARRVGYSKAYEMLLLSRRTPVSELKGTLINEIYDVPAEQLLDKVISHLEAYQANLEPASITAMKELINLQTVRSNDEATLAEALVGVRRFESGLAQRRFELLASGKIKHKL</sequence>
<evidence type="ECO:0000256" key="5">
    <source>
        <dbReference type="ARBA" id="ARBA00023235"/>
    </source>
</evidence>
<protein>
    <submittedName>
        <fullName evidence="6">Uncharacterized protein</fullName>
    </submittedName>
</protein>
<dbReference type="InterPro" id="IPR029045">
    <property type="entry name" value="ClpP/crotonase-like_dom_sf"/>
</dbReference>
<dbReference type="SUPFAM" id="SSF52096">
    <property type="entry name" value="ClpP/crotonase"/>
    <property type="match status" value="1"/>
</dbReference>